<dbReference type="SUPFAM" id="SSF52047">
    <property type="entry name" value="RNI-like"/>
    <property type="match status" value="1"/>
</dbReference>
<name>A0A6A6GPV9_9PEZI</name>
<reference evidence="3" key="1">
    <citation type="journal article" date="2020" name="Stud. Mycol.">
        <title>101 Dothideomycetes genomes: A test case for predicting lifestyles and emergence of pathogens.</title>
        <authorList>
            <person name="Haridas S."/>
            <person name="Albert R."/>
            <person name="Binder M."/>
            <person name="Bloem J."/>
            <person name="LaButti K."/>
            <person name="Salamov A."/>
            <person name="Andreopoulos B."/>
            <person name="Baker S."/>
            <person name="Barry K."/>
            <person name="Bills G."/>
            <person name="Bluhm B."/>
            <person name="Cannon C."/>
            <person name="Castanera R."/>
            <person name="Culley D."/>
            <person name="Daum C."/>
            <person name="Ezra D."/>
            <person name="Gonzalez J."/>
            <person name="Henrissat B."/>
            <person name="Kuo A."/>
            <person name="Liang C."/>
            <person name="Lipzen A."/>
            <person name="Lutzoni F."/>
            <person name="Magnuson J."/>
            <person name="Mondo S."/>
            <person name="Nolan M."/>
            <person name="Ohm R."/>
            <person name="Pangilinan J."/>
            <person name="Park H.-J."/>
            <person name="Ramirez L."/>
            <person name="Alfaro M."/>
            <person name="Sun H."/>
            <person name="Tritt A."/>
            <person name="Yoshinaga Y."/>
            <person name="Zwiers L.-H."/>
            <person name="Turgeon B."/>
            <person name="Goodwin S."/>
            <person name="Spatafora J."/>
            <person name="Crous P."/>
            <person name="Grigoriev I."/>
        </authorList>
    </citation>
    <scope>NUCLEOTIDE SEQUENCE [LARGE SCALE GENOMIC DNA]</scope>
    <source>
        <strain evidence="3">CECT 20119</strain>
    </source>
</reference>
<gene>
    <name evidence="2" type="ORF">BDZ85DRAFT_254721</name>
</gene>
<sequence>MGTNQSAGARLPIEVKCMIAEALNCPSDLANLSYVSHTWYDAAIRKLYRCLRFDIGSQNDVQLMAMTLNSRNNGLRYVKEVDLDLAVGGFQSQADATISVLLKLLPEDSLSRFHWRSWARLSQDTLRVLLCRQKKMSSVQTFHAAGLLDRLPPTPTLVANGSGVGPRELDGGDLIYGSGYMVPIRPTQTTGSLNHCVKLELFIQSRESFELSRILLSECKPVELSIRICRNVKNLSFMSVSGSPSTTAVQQGNHSGNFIRKLCQNRPWVTGLSSLNKLRSLTLFNIDLTQHSDWVSLVPFRALHTLRLRACSGLRSFLPMFRSYWTSSLTELEIQISGHDRDRTLTAIERYLRSTRGLVNLVLSMAGMSRMVEERCIRSHRSSLRLLNVHVAPNDDNYELHWTHQDLGMITRACVELEQLSCALPSTSIIDDPSDDWMRCIVAIKALPKLHTLRISTWPEAPESVEAVESSIYCCAIKSLAKQILNVGSDPTNHYRIPNSSSLRLVAFGITNQDPLAAVEAHQIYKRGAVSGVQGYVQAELVSSSERVHEMPESDILDKWVAFRKGPPQDIQ</sequence>
<accession>A0A6A6GPV9</accession>
<organism evidence="2 3">
    <name type="scientific">Elsinoe ampelina</name>
    <dbReference type="NCBI Taxonomy" id="302913"/>
    <lineage>
        <taxon>Eukaryota</taxon>
        <taxon>Fungi</taxon>
        <taxon>Dikarya</taxon>
        <taxon>Ascomycota</taxon>
        <taxon>Pezizomycotina</taxon>
        <taxon>Dothideomycetes</taxon>
        <taxon>Dothideomycetidae</taxon>
        <taxon>Myriangiales</taxon>
        <taxon>Elsinoaceae</taxon>
        <taxon>Elsinoe</taxon>
    </lineage>
</organism>
<proteinExistence type="predicted"/>
<feature type="domain" description="F-box" evidence="1">
    <location>
        <begin position="10"/>
        <end position="53"/>
    </location>
</feature>
<evidence type="ECO:0000313" key="3">
    <source>
        <dbReference type="Proteomes" id="UP000799538"/>
    </source>
</evidence>
<evidence type="ECO:0000259" key="1">
    <source>
        <dbReference type="Pfam" id="PF12937"/>
    </source>
</evidence>
<evidence type="ECO:0000313" key="2">
    <source>
        <dbReference type="EMBL" id="KAF2227707.1"/>
    </source>
</evidence>
<keyword evidence="3" id="KW-1185">Reference proteome</keyword>
<dbReference type="InterPro" id="IPR001810">
    <property type="entry name" value="F-box_dom"/>
</dbReference>
<dbReference type="Proteomes" id="UP000799538">
    <property type="component" value="Unassembled WGS sequence"/>
</dbReference>
<dbReference type="EMBL" id="ML992501">
    <property type="protein sequence ID" value="KAF2227707.1"/>
    <property type="molecule type" value="Genomic_DNA"/>
</dbReference>
<dbReference type="Pfam" id="PF12937">
    <property type="entry name" value="F-box-like"/>
    <property type="match status" value="1"/>
</dbReference>
<protein>
    <recommendedName>
        <fullName evidence="1">F-box domain-containing protein</fullName>
    </recommendedName>
</protein>
<dbReference type="OrthoDB" id="5284003at2759"/>
<dbReference type="AlphaFoldDB" id="A0A6A6GPV9"/>